<evidence type="ECO:0000256" key="9">
    <source>
        <dbReference type="ARBA" id="ARBA00079301"/>
    </source>
</evidence>
<dbReference type="FunCoup" id="R7T4F6">
    <property type="interactions" value="246"/>
</dbReference>
<feature type="active site" description="Nucleophile" evidence="11">
    <location>
        <position position="173"/>
    </location>
</feature>
<evidence type="ECO:0000256" key="1">
    <source>
        <dbReference type="ARBA" id="ARBA00010872"/>
    </source>
</evidence>
<keyword evidence="3" id="KW-0378">Hydrolase</keyword>
<evidence type="ECO:0000313" key="15">
    <source>
        <dbReference type="EnsemblMetazoa" id="CapteP154100"/>
    </source>
</evidence>
<reference evidence="14 16" key="2">
    <citation type="journal article" date="2013" name="Nature">
        <title>Insights into bilaterian evolution from three spiralian genomes.</title>
        <authorList>
            <person name="Simakov O."/>
            <person name="Marletaz F."/>
            <person name="Cho S.J."/>
            <person name="Edsinger-Gonzales E."/>
            <person name="Havlak P."/>
            <person name="Hellsten U."/>
            <person name="Kuo D.H."/>
            <person name="Larsson T."/>
            <person name="Lv J."/>
            <person name="Arendt D."/>
            <person name="Savage R."/>
            <person name="Osoegawa K."/>
            <person name="de Jong P."/>
            <person name="Grimwood J."/>
            <person name="Chapman J.A."/>
            <person name="Shapiro H."/>
            <person name="Aerts A."/>
            <person name="Otillar R.P."/>
            <person name="Terry A.Y."/>
            <person name="Boore J.L."/>
            <person name="Grigoriev I.V."/>
            <person name="Lindberg D.R."/>
            <person name="Seaver E.C."/>
            <person name="Weisblat D.A."/>
            <person name="Putnam N.H."/>
            <person name="Rokhsar D.S."/>
        </authorList>
    </citation>
    <scope>NUCLEOTIDE SEQUENCE</scope>
    <source>
        <strain evidence="14 16">I ESC-2004</strain>
    </source>
</reference>
<comment type="catalytic activity">
    <reaction evidence="5">
        <text>N(4)-(beta-N-acetyl-D-glucosaminyl)-L-asparagine + H2O = N-acetyl-beta-D-glucosaminylamine + L-aspartate + H(+)</text>
        <dbReference type="Rhea" id="RHEA:11544"/>
        <dbReference type="ChEBI" id="CHEBI:15377"/>
        <dbReference type="ChEBI" id="CHEBI:15378"/>
        <dbReference type="ChEBI" id="CHEBI:15947"/>
        <dbReference type="ChEBI" id="CHEBI:29991"/>
        <dbReference type="ChEBI" id="CHEBI:58080"/>
        <dbReference type="EC" id="3.5.1.26"/>
    </reaction>
</comment>
<evidence type="ECO:0000256" key="13">
    <source>
        <dbReference type="PIRSR" id="PIRSR600246-3"/>
    </source>
</evidence>
<dbReference type="InterPro" id="IPR000246">
    <property type="entry name" value="Peptidase_T2"/>
</dbReference>
<sequence>MLYSTFASSAWQVLTHGGSAMDALVEGCTLCEKDQCDGTVGYGGSPDENGETTLDAMLMDGTAMDVGAVACLRRVKDAIKVARAVLQHSRHTLLVGELATNFAVSMGFEAIDLHSKKSIDIHQDWLKQDCQPNFWENVSPDPKISCGPYRPLKERNDLYLRFNPDVDAMNHDTIGMVVIGADHKVVAGTSTNGANNKIAGRVGDSPIMGAGAFADSDVGAAVATGDGDVMMRFLPSHLAVELMRSGASPKEAALSAIQRISARYPDFSGALVVASNKGDVGAACHGFSSFPYSVRTANASNVELFHVKCV</sequence>
<name>R7T4F6_CAPTE</name>
<evidence type="ECO:0000256" key="10">
    <source>
        <dbReference type="ARBA" id="ARBA00080645"/>
    </source>
</evidence>
<evidence type="ECO:0000313" key="14">
    <source>
        <dbReference type="EMBL" id="ELT87897.1"/>
    </source>
</evidence>
<feature type="binding site" evidence="12">
    <location>
        <begin position="201"/>
        <end position="204"/>
    </location>
    <ligand>
        <name>substrate</name>
    </ligand>
</feature>
<dbReference type="EMBL" id="AMQN01003565">
    <property type="status" value="NOT_ANNOTATED_CDS"/>
    <property type="molecule type" value="Genomic_DNA"/>
</dbReference>
<protein>
    <recommendedName>
        <fullName evidence="7">N(4)-(beta-N-acetylglucosaminyl)-L-asparaginase</fullName>
        <ecNumber evidence="7">3.5.1.26</ecNumber>
    </recommendedName>
    <alternativeName>
        <fullName evidence="9">Aspartylglucosaminidase</fullName>
    </alternativeName>
    <alternativeName>
        <fullName evidence="8">Glycosylasparaginase</fullName>
    </alternativeName>
    <alternativeName>
        <fullName evidence="10">N4-(N-acetyl-beta-glucosaminyl)-L-asparagine amidase</fullName>
    </alternativeName>
</protein>
<evidence type="ECO:0000256" key="2">
    <source>
        <dbReference type="ARBA" id="ARBA00022670"/>
    </source>
</evidence>
<evidence type="ECO:0000256" key="6">
    <source>
        <dbReference type="ARBA" id="ARBA00053295"/>
    </source>
</evidence>
<dbReference type="GO" id="GO:0006508">
    <property type="term" value="P:proteolysis"/>
    <property type="evidence" value="ECO:0007669"/>
    <property type="project" value="UniProtKB-KW"/>
</dbReference>
<keyword evidence="2" id="KW-0645">Protease</keyword>
<evidence type="ECO:0000256" key="4">
    <source>
        <dbReference type="ARBA" id="ARBA00022813"/>
    </source>
</evidence>
<comment type="similarity">
    <text evidence="1">Belongs to the Ntn-hydrolase family.</text>
</comment>
<dbReference type="EMBL" id="KB312101">
    <property type="protein sequence ID" value="ELT87897.1"/>
    <property type="molecule type" value="Genomic_DNA"/>
</dbReference>
<keyword evidence="16" id="KW-1185">Reference proteome</keyword>
<dbReference type="PANTHER" id="PTHR10188">
    <property type="entry name" value="L-ASPARAGINASE"/>
    <property type="match status" value="1"/>
</dbReference>
<dbReference type="GO" id="GO:0008233">
    <property type="term" value="F:peptidase activity"/>
    <property type="evidence" value="ECO:0007669"/>
    <property type="project" value="UniProtKB-KW"/>
</dbReference>
<reference evidence="15" key="3">
    <citation type="submission" date="2015-06" db="UniProtKB">
        <authorList>
            <consortium name="EnsemblMetazoa"/>
        </authorList>
    </citation>
    <scope>IDENTIFICATION</scope>
</reference>
<organism evidence="14">
    <name type="scientific">Capitella teleta</name>
    <name type="common">Polychaete worm</name>
    <dbReference type="NCBI Taxonomy" id="283909"/>
    <lineage>
        <taxon>Eukaryota</taxon>
        <taxon>Metazoa</taxon>
        <taxon>Spiralia</taxon>
        <taxon>Lophotrochozoa</taxon>
        <taxon>Annelida</taxon>
        <taxon>Polychaeta</taxon>
        <taxon>Sedentaria</taxon>
        <taxon>Scolecida</taxon>
        <taxon>Capitellidae</taxon>
        <taxon>Capitella</taxon>
    </lineage>
</organism>
<comment type="function">
    <text evidence="6">Cleaves the GlcNAc-Asn bond which joins oligosaccharides to the peptide of asparagine-linked glycoproteins.</text>
</comment>
<feature type="site" description="Cleavage; by autolysis" evidence="13">
    <location>
        <begin position="172"/>
        <end position="173"/>
    </location>
</feature>
<dbReference type="FunFam" id="3.60.20.30:FF:000003">
    <property type="entry name" value="N(4)-(Beta-N-acetylglucosaminyl)-L-asparaginase isoform X1"/>
    <property type="match status" value="1"/>
</dbReference>
<dbReference type="GO" id="GO:0005764">
    <property type="term" value="C:lysosome"/>
    <property type="evidence" value="ECO:0007669"/>
    <property type="project" value="TreeGrafter"/>
</dbReference>
<dbReference type="Pfam" id="PF01112">
    <property type="entry name" value="Asparaginase_2"/>
    <property type="match status" value="1"/>
</dbReference>
<dbReference type="AlphaFoldDB" id="R7T4F6"/>
<dbReference type="HOGENOM" id="CLU_021603_0_0_1"/>
<dbReference type="InterPro" id="IPR029055">
    <property type="entry name" value="Ntn_hydrolases_N"/>
</dbReference>
<dbReference type="EC" id="3.5.1.26" evidence="7"/>
<gene>
    <name evidence="14" type="ORF">CAPTEDRAFT_154100</name>
</gene>
<dbReference type="EnsemblMetazoa" id="CapteT154100">
    <property type="protein sequence ID" value="CapteP154100"/>
    <property type="gene ID" value="CapteG154100"/>
</dbReference>
<accession>R7T4F6</accession>
<evidence type="ECO:0000256" key="8">
    <source>
        <dbReference type="ARBA" id="ARBA00078726"/>
    </source>
</evidence>
<dbReference type="CDD" id="cd04513">
    <property type="entry name" value="Glycosylasparaginase"/>
    <property type="match status" value="1"/>
</dbReference>
<evidence type="ECO:0000313" key="16">
    <source>
        <dbReference type="Proteomes" id="UP000014760"/>
    </source>
</evidence>
<proteinExistence type="inferred from homology"/>
<evidence type="ECO:0000256" key="3">
    <source>
        <dbReference type="ARBA" id="ARBA00022801"/>
    </source>
</evidence>
<keyword evidence="4" id="KW-0068">Autocatalytic cleavage</keyword>
<evidence type="ECO:0000256" key="5">
    <source>
        <dbReference type="ARBA" id="ARBA00050421"/>
    </source>
</evidence>
<dbReference type="OrthoDB" id="188713at2759"/>
<dbReference type="Proteomes" id="UP000014760">
    <property type="component" value="Unassembled WGS sequence"/>
</dbReference>
<dbReference type="PANTHER" id="PTHR10188:SF6">
    <property type="entry name" value="N(4)-(BETA-N-ACETYLGLUCOSAMINYL)-L-ASPARAGINASE"/>
    <property type="match status" value="1"/>
</dbReference>
<dbReference type="Gene3D" id="3.60.20.30">
    <property type="entry name" value="(Glycosyl)asparaginase"/>
    <property type="match status" value="1"/>
</dbReference>
<dbReference type="STRING" id="283909.R7T4F6"/>
<dbReference type="SUPFAM" id="SSF56235">
    <property type="entry name" value="N-terminal nucleophile aminohydrolases (Ntn hydrolases)"/>
    <property type="match status" value="1"/>
</dbReference>
<evidence type="ECO:0000256" key="12">
    <source>
        <dbReference type="PIRSR" id="PIRSR600246-2"/>
    </source>
</evidence>
<feature type="binding site" evidence="12">
    <location>
        <begin position="224"/>
        <end position="227"/>
    </location>
    <ligand>
        <name>substrate</name>
    </ligand>
</feature>
<reference evidence="16" key="1">
    <citation type="submission" date="2012-12" db="EMBL/GenBank/DDBJ databases">
        <authorList>
            <person name="Hellsten U."/>
            <person name="Grimwood J."/>
            <person name="Chapman J.A."/>
            <person name="Shapiro H."/>
            <person name="Aerts A."/>
            <person name="Otillar R.P."/>
            <person name="Terry A.Y."/>
            <person name="Boore J.L."/>
            <person name="Simakov O."/>
            <person name="Marletaz F."/>
            <person name="Cho S.-J."/>
            <person name="Edsinger-Gonzales E."/>
            <person name="Havlak P."/>
            <person name="Kuo D.-H."/>
            <person name="Larsson T."/>
            <person name="Lv J."/>
            <person name="Arendt D."/>
            <person name="Savage R."/>
            <person name="Osoegawa K."/>
            <person name="de Jong P."/>
            <person name="Lindberg D.R."/>
            <person name="Seaver E.C."/>
            <person name="Weisblat D.A."/>
            <person name="Putnam N.H."/>
            <person name="Grigoriev I.V."/>
            <person name="Rokhsar D.S."/>
        </authorList>
    </citation>
    <scope>NUCLEOTIDE SEQUENCE</scope>
    <source>
        <strain evidence="16">I ESC-2004</strain>
    </source>
</reference>
<evidence type="ECO:0000256" key="7">
    <source>
        <dbReference type="ARBA" id="ARBA00066729"/>
    </source>
</evidence>
<dbReference type="GO" id="GO:0003948">
    <property type="term" value="F:N4-(beta-N-acetylglucosaminyl)-L-asparaginase activity"/>
    <property type="evidence" value="ECO:0007669"/>
    <property type="project" value="UniProtKB-EC"/>
</dbReference>
<dbReference type="OMA" id="YKPIINI"/>
<evidence type="ECO:0000256" key="11">
    <source>
        <dbReference type="PIRSR" id="PIRSR600246-1"/>
    </source>
</evidence>